<feature type="non-terminal residue" evidence="1">
    <location>
        <position position="39"/>
    </location>
</feature>
<reference evidence="1" key="1">
    <citation type="submission" date="2018-05" db="EMBL/GenBank/DDBJ databases">
        <authorList>
            <person name="Lanie J.A."/>
            <person name="Ng W.-L."/>
            <person name="Kazmierczak K.M."/>
            <person name="Andrzejewski T.M."/>
            <person name="Davidsen T.M."/>
            <person name="Wayne K.J."/>
            <person name="Tettelin H."/>
            <person name="Glass J.I."/>
            <person name="Rusch D."/>
            <person name="Podicherti R."/>
            <person name="Tsui H.-C.T."/>
            <person name="Winkler M.E."/>
        </authorList>
    </citation>
    <scope>NUCLEOTIDE SEQUENCE</scope>
</reference>
<protein>
    <submittedName>
        <fullName evidence="1">Uncharacterized protein</fullName>
    </submittedName>
</protein>
<gene>
    <name evidence="1" type="ORF">METZ01_LOCUS289586</name>
</gene>
<organism evidence="1">
    <name type="scientific">marine metagenome</name>
    <dbReference type="NCBI Taxonomy" id="408172"/>
    <lineage>
        <taxon>unclassified sequences</taxon>
        <taxon>metagenomes</taxon>
        <taxon>ecological metagenomes</taxon>
    </lineage>
</organism>
<sequence length="39" mass="4373">MEIPPYLRDLATEAPSDYLATNPEHQLYVQDAAVAILNE</sequence>
<accession>A0A382LNM8</accession>
<dbReference type="EMBL" id="UINC01087403">
    <property type="protein sequence ID" value="SVC36732.1"/>
    <property type="molecule type" value="Genomic_DNA"/>
</dbReference>
<proteinExistence type="predicted"/>
<evidence type="ECO:0000313" key="1">
    <source>
        <dbReference type="EMBL" id="SVC36732.1"/>
    </source>
</evidence>
<dbReference type="AlphaFoldDB" id="A0A382LNM8"/>
<name>A0A382LNM8_9ZZZZ</name>